<gene>
    <name evidence="4" type="ORF">SAMN05216548_101540</name>
</gene>
<organism evidence="4 5">
    <name type="scientific">Faunimonas pinastri</name>
    <dbReference type="NCBI Taxonomy" id="1855383"/>
    <lineage>
        <taxon>Bacteria</taxon>
        <taxon>Pseudomonadati</taxon>
        <taxon>Pseudomonadota</taxon>
        <taxon>Alphaproteobacteria</taxon>
        <taxon>Hyphomicrobiales</taxon>
        <taxon>Afifellaceae</taxon>
        <taxon>Faunimonas</taxon>
    </lineage>
</organism>
<evidence type="ECO:0000313" key="5">
    <source>
        <dbReference type="Proteomes" id="UP000199647"/>
    </source>
</evidence>
<proteinExistence type="predicted"/>
<dbReference type="Pfam" id="PF08239">
    <property type="entry name" value="SH3_3"/>
    <property type="match status" value="1"/>
</dbReference>
<dbReference type="OrthoDB" id="8074373at2"/>
<dbReference type="PROSITE" id="PS51781">
    <property type="entry name" value="SH3B"/>
    <property type="match status" value="1"/>
</dbReference>
<feature type="compositionally biased region" description="Basic and acidic residues" evidence="1">
    <location>
        <begin position="194"/>
        <end position="226"/>
    </location>
</feature>
<dbReference type="AlphaFoldDB" id="A0A1H9AW94"/>
<evidence type="ECO:0000313" key="4">
    <source>
        <dbReference type="EMBL" id="SEP80795.1"/>
    </source>
</evidence>
<feature type="chain" id="PRO_5011726520" evidence="2">
    <location>
        <begin position="25"/>
        <end position="289"/>
    </location>
</feature>
<protein>
    <submittedName>
        <fullName evidence="4">Uncharacterized conserved protein YraI</fullName>
    </submittedName>
</protein>
<dbReference type="RefSeq" id="WP_092495006.1">
    <property type="nucleotide sequence ID" value="NZ_FOFG01000001.1"/>
</dbReference>
<feature type="region of interest" description="Disordered" evidence="1">
    <location>
        <begin position="135"/>
        <end position="289"/>
    </location>
</feature>
<dbReference type="STRING" id="1855383.SAMN05216548_101540"/>
<feature type="compositionally biased region" description="Gly residues" evidence="1">
    <location>
        <begin position="184"/>
        <end position="193"/>
    </location>
</feature>
<dbReference type="EMBL" id="FOFG01000001">
    <property type="protein sequence ID" value="SEP80795.1"/>
    <property type="molecule type" value="Genomic_DNA"/>
</dbReference>
<sequence>MKRRHLLAGLALAGAAALPGIAAAATTGYSTANVNLRSGPSTQYPPVAVLQTGTPLNIYGCLTGYTWCDVNYAGNRGWVSGAYLQFMYQSRRVYVPEYAPRVGVPIVTFDVDNYWDRYYHGRTFYRERDRWDRFDWRRAGPPPGWRSDWDRGDRGPGRGPGPGPGFDRGPGPGPDRGPDWDRGGPNGGPGGFDRGPDRGDRGGDRGPDRGGDRGPDRGDQGQRPDQNRQGQGQGQGQGRPDQRQQDQRPQGQGQQGQGRPQGNQNAAPNGNQPWLGNRQNGNCAPGQQC</sequence>
<dbReference type="SMART" id="SM00287">
    <property type="entry name" value="SH3b"/>
    <property type="match status" value="1"/>
</dbReference>
<dbReference type="InterPro" id="IPR003646">
    <property type="entry name" value="SH3-like_bac-type"/>
</dbReference>
<feature type="domain" description="SH3b" evidence="3">
    <location>
        <begin position="25"/>
        <end position="88"/>
    </location>
</feature>
<evidence type="ECO:0000259" key="3">
    <source>
        <dbReference type="PROSITE" id="PS51781"/>
    </source>
</evidence>
<name>A0A1H9AW94_9HYPH</name>
<evidence type="ECO:0000256" key="1">
    <source>
        <dbReference type="SAM" id="MobiDB-lite"/>
    </source>
</evidence>
<reference evidence="4 5" key="1">
    <citation type="submission" date="2016-10" db="EMBL/GenBank/DDBJ databases">
        <authorList>
            <person name="de Groot N.N."/>
        </authorList>
    </citation>
    <scope>NUCLEOTIDE SEQUENCE [LARGE SCALE GENOMIC DNA]</scope>
    <source>
        <strain evidence="4 5">A52C2</strain>
    </source>
</reference>
<feature type="signal peptide" evidence="2">
    <location>
        <begin position="1"/>
        <end position="24"/>
    </location>
</feature>
<feature type="compositionally biased region" description="Gly residues" evidence="1">
    <location>
        <begin position="157"/>
        <end position="170"/>
    </location>
</feature>
<evidence type="ECO:0000256" key="2">
    <source>
        <dbReference type="SAM" id="SignalP"/>
    </source>
</evidence>
<feature type="compositionally biased region" description="Basic and acidic residues" evidence="1">
    <location>
        <begin position="147"/>
        <end position="156"/>
    </location>
</feature>
<keyword evidence="5" id="KW-1185">Reference proteome</keyword>
<dbReference type="Gene3D" id="2.30.30.40">
    <property type="entry name" value="SH3 Domains"/>
    <property type="match status" value="1"/>
</dbReference>
<accession>A0A1H9AW94</accession>
<feature type="compositionally biased region" description="Polar residues" evidence="1">
    <location>
        <begin position="277"/>
        <end position="289"/>
    </location>
</feature>
<feature type="compositionally biased region" description="Low complexity" evidence="1">
    <location>
        <begin position="247"/>
        <end position="273"/>
    </location>
</feature>
<keyword evidence="2" id="KW-0732">Signal</keyword>
<dbReference type="Proteomes" id="UP000199647">
    <property type="component" value="Unassembled WGS sequence"/>
</dbReference>